<feature type="region of interest" description="Disordered" evidence="1">
    <location>
        <begin position="29"/>
        <end position="60"/>
    </location>
</feature>
<dbReference type="AlphaFoldDB" id="A6JSN8"/>
<proteinExistence type="predicted"/>
<evidence type="ECO:0000313" key="3">
    <source>
        <dbReference type="Proteomes" id="UP000234681"/>
    </source>
</evidence>
<dbReference type="Proteomes" id="UP000234681">
    <property type="component" value="Chromosome 11"/>
</dbReference>
<evidence type="ECO:0000256" key="1">
    <source>
        <dbReference type="SAM" id="MobiDB-lite"/>
    </source>
</evidence>
<organism evidence="2 3">
    <name type="scientific">Rattus norvegicus</name>
    <name type="common">Rat</name>
    <dbReference type="NCBI Taxonomy" id="10116"/>
    <lineage>
        <taxon>Eukaryota</taxon>
        <taxon>Metazoa</taxon>
        <taxon>Chordata</taxon>
        <taxon>Craniata</taxon>
        <taxon>Vertebrata</taxon>
        <taxon>Euteleostomi</taxon>
        <taxon>Mammalia</taxon>
        <taxon>Eutheria</taxon>
        <taxon>Euarchontoglires</taxon>
        <taxon>Glires</taxon>
        <taxon>Rodentia</taxon>
        <taxon>Myomorpha</taxon>
        <taxon>Muroidea</taxon>
        <taxon>Muridae</taxon>
        <taxon>Murinae</taxon>
        <taxon>Rattus</taxon>
    </lineage>
</organism>
<gene>
    <name evidence="2" type="ORF">rCG_36730</name>
</gene>
<evidence type="ECO:0000313" key="2">
    <source>
        <dbReference type="EMBL" id="EDL77869.1"/>
    </source>
</evidence>
<reference evidence="2 3" key="1">
    <citation type="submission" date="2005-09" db="EMBL/GenBank/DDBJ databases">
        <authorList>
            <person name="Mural R.J."/>
            <person name="Li P.W."/>
            <person name="Adams M.D."/>
            <person name="Amanatides P.G."/>
            <person name="Baden-Tillson H."/>
            <person name="Barnstead M."/>
            <person name="Chin S.H."/>
            <person name="Dew I."/>
            <person name="Evans C.A."/>
            <person name="Ferriera S."/>
            <person name="Flanigan M."/>
            <person name="Fosler C."/>
            <person name="Glodek A."/>
            <person name="Gu Z."/>
            <person name="Holt R.A."/>
            <person name="Jennings D."/>
            <person name="Kraft C.L."/>
            <person name="Lu F."/>
            <person name="Nguyen T."/>
            <person name="Nusskern D.R."/>
            <person name="Pfannkoch C.M."/>
            <person name="Sitter C."/>
            <person name="Sutton G.G."/>
            <person name="Venter J.C."/>
            <person name="Wang Z."/>
            <person name="Woodage T."/>
            <person name="Zheng X.H."/>
            <person name="Zhong F."/>
        </authorList>
    </citation>
    <scope>NUCLEOTIDE SEQUENCE [LARGE SCALE GENOMIC DNA]</scope>
    <source>
        <strain>BN</strain>
        <strain evidence="3">Sprague-Dawley</strain>
    </source>
</reference>
<accession>A6JSN8</accession>
<sequence length="97" mass="10725">MNLTWSSLKTRSQVVRTNIPRWSLVPSEKGLLAPRSGGRGAGVCSASHGTRHHHPPHGTCHQIQGTLTPHTAHPRNQISVLGVKPRYSHPHMNPTWH</sequence>
<protein>
    <submittedName>
        <fullName evidence="2">RCG36730</fullName>
    </submittedName>
</protein>
<name>A6JSN8_RAT</name>
<dbReference type="EMBL" id="CH473999">
    <property type="protein sequence ID" value="EDL77869.1"/>
    <property type="molecule type" value="Genomic_DNA"/>
</dbReference>